<keyword evidence="2" id="KW-0614">Plasmid</keyword>
<organism evidence="2 3">
    <name type="scientific">Mycobacterium intracellulare</name>
    <dbReference type="NCBI Taxonomy" id="1767"/>
    <lineage>
        <taxon>Bacteria</taxon>
        <taxon>Bacillati</taxon>
        <taxon>Actinomycetota</taxon>
        <taxon>Actinomycetes</taxon>
        <taxon>Mycobacteriales</taxon>
        <taxon>Mycobacteriaceae</taxon>
        <taxon>Mycobacterium</taxon>
        <taxon>Mycobacterium avium complex (MAC)</taxon>
    </lineage>
</organism>
<dbReference type="EMBL" id="AP024256">
    <property type="protein sequence ID" value="BCP02494.1"/>
    <property type="molecule type" value="Genomic_DNA"/>
</dbReference>
<sequence>MHVPKWLAAIITIALLIPGPQDELLVLIIIGVYAAFKPAMRKDFATTTREAWSIYA</sequence>
<gene>
    <name evidence="2" type="ORF">MINTM018_52630</name>
</gene>
<evidence type="ECO:0000313" key="2">
    <source>
        <dbReference type="EMBL" id="BCP02494.1"/>
    </source>
</evidence>
<dbReference type="Proteomes" id="UP000595205">
    <property type="component" value="Plasmid pM018"/>
</dbReference>
<geneLocation type="plasmid" evidence="2 3">
    <name>pM018</name>
</geneLocation>
<proteinExistence type="predicted"/>
<evidence type="ECO:0000313" key="3">
    <source>
        <dbReference type="Proteomes" id="UP000595205"/>
    </source>
</evidence>
<evidence type="ECO:0000256" key="1">
    <source>
        <dbReference type="SAM" id="Phobius"/>
    </source>
</evidence>
<name>A0A7R7MZM0_MYCIT</name>
<keyword evidence="1" id="KW-1133">Transmembrane helix</keyword>
<accession>A0A7R7MZM0</accession>
<keyword evidence="1" id="KW-0472">Membrane</keyword>
<keyword evidence="1" id="KW-0812">Transmembrane</keyword>
<dbReference type="AlphaFoldDB" id="A0A7R7MZM0"/>
<reference evidence="2 3" key="1">
    <citation type="submission" date="2020-12" db="EMBL/GenBank/DDBJ databases">
        <title>Genome sequence of clinical Mycobacterium intracellulare strains.</title>
        <authorList>
            <person name="Tateishi Y."/>
            <person name="Matsumoto S."/>
            <person name="Fukushima Y."/>
            <person name="Nakajima C."/>
            <person name="Suzuki Y."/>
        </authorList>
    </citation>
    <scope>NUCLEOTIDE SEQUENCE [LARGE SCALE GENOMIC DNA]</scope>
    <source>
        <strain evidence="2 3">M018</strain>
        <plasmid evidence="2 3">pM018</plasmid>
    </source>
</reference>
<feature type="transmembrane region" description="Helical" evidence="1">
    <location>
        <begin position="6"/>
        <end position="36"/>
    </location>
</feature>
<protein>
    <submittedName>
        <fullName evidence="2">Uncharacterized protein</fullName>
    </submittedName>
</protein>